<dbReference type="EMBL" id="CABVJE010000010">
    <property type="protein sequence ID" value="VVQ01862.1"/>
    <property type="molecule type" value="Genomic_DNA"/>
</dbReference>
<accession>A0A5E7TSB3</accession>
<protein>
    <submittedName>
        <fullName evidence="1">Uncharacterized protein</fullName>
    </submittedName>
</protein>
<reference evidence="1 2" key="1">
    <citation type="submission" date="2019-09" db="EMBL/GenBank/DDBJ databases">
        <authorList>
            <person name="Chandra G."/>
            <person name="Truman W A."/>
        </authorList>
    </citation>
    <scope>NUCLEOTIDE SEQUENCE [LARGE SCALE GENOMIC DNA]</scope>
    <source>
        <strain evidence="1">PS938</strain>
    </source>
</reference>
<gene>
    <name evidence="1" type="ORF">PS938_02557</name>
</gene>
<dbReference type="Proteomes" id="UP000327191">
    <property type="component" value="Unassembled WGS sequence"/>
</dbReference>
<evidence type="ECO:0000313" key="2">
    <source>
        <dbReference type="Proteomes" id="UP000327191"/>
    </source>
</evidence>
<name>A0A5E7TSB3_PSEFL</name>
<organism evidence="1 2">
    <name type="scientific">Pseudomonas fluorescens</name>
    <dbReference type="NCBI Taxonomy" id="294"/>
    <lineage>
        <taxon>Bacteria</taxon>
        <taxon>Pseudomonadati</taxon>
        <taxon>Pseudomonadota</taxon>
        <taxon>Gammaproteobacteria</taxon>
        <taxon>Pseudomonadales</taxon>
        <taxon>Pseudomonadaceae</taxon>
        <taxon>Pseudomonas</taxon>
    </lineage>
</organism>
<dbReference type="AlphaFoldDB" id="A0A5E7TSB3"/>
<proteinExistence type="predicted"/>
<evidence type="ECO:0000313" key="1">
    <source>
        <dbReference type="EMBL" id="VVQ01862.1"/>
    </source>
</evidence>
<sequence length="71" mass="7832">MACFVIRTAARATLLRYVSWSILINIHAGSPYGYVKCPCLNMRDAEALVSAKQWTNGENEKPGSLAILLFS</sequence>